<evidence type="ECO:0000313" key="5">
    <source>
        <dbReference type="EMBL" id="KWU02942.1"/>
    </source>
</evidence>
<name>A0A109DCK0_9LACO</name>
<proteinExistence type="inferred from homology"/>
<reference evidence="5 6" key="1">
    <citation type="journal article" date="2016" name="Microbiology (Mosc.)">
        <title>Comparison of Lactobacillus crispatus isolates from Lactobacillus-dominated vaginal microbiomes with isolates from microbiomes containing bacterial vaginosis-associated bacteria.</title>
        <authorList>
            <person name="Abdelmaksoud A.A."/>
            <person name="Koparde V.N."/>
            <person name="Sheth N.U."/>
            <person name="Serrano M.G."/>
            <person name="Glascock A.L."/>
            <person name="Fettweis J.M."/>
            <person name="Strauss Iii J.F."/>
            <person name="Buck G.A."/>
            <person name="Jefferson K.K."/>
        </authorList>
    </citation>
    <scope>NUCLEOTIDE SEQUENCE [LARGE SCALE GENOMIC DNA]</scope>
    <source>
        <strain evidence="5 6">VMC3</strain>
    </source>
</reference>
<feature type="binding site" evidence="3">
    <location>
        <begin position="12"/>
        <end position="17"/>
    </location>
    <ligand>
        <name>ATP</name>
        <dbReference type="ChEBI" id="CHEBI:30616"/>
    </ligand>
</feature>
<dbReference type="EMBL" id="LJGP01000053">
    <property type="protein sequence ID" value="KWU02942.1"/>
    <property type="molecule type" value="Genomic_DNA"/>
</dbReference>
<dbReference type="NCBIfam" id="TIGR00152">
    <property type="entry name" value="dephospho-CoA kinase"/>
    <property type="match status" value="1"/>
</dbReference>
<keyword evidence="3" id="KW-0808">Transferase</keyword>
<dbReference type="EC" id="2.7.1.24" evidence="3 4"/>
<keyword evidence="3" id="KW-0963">Cytoplasm</keyword>
<dbReference type="GO" id="GO:0005737">
    <property type="term" value="C:cytoplasm"/>
    <property type="evidence" value="ECO:0007669"/>
    <property type="project" value="UniProtKB-SubCell"/>
</dbReference>
<comment type="caution">
    <text evidence="5">The sequence shown here is derived from an EMBL/GenBank/DDBJ whole genome shotgun (WGS) entry which is preliminary data.</text>
</comment>
<dbReference type="SUPFAM" id="SSF52540">
    <property type="entry name" value="P-loop containing nucleoside triphosphate hydrolases"/>
    <property type="match status" value="1"/>
</dbReference>
<gene>
    <name evidence="3" type="primary">coaE</name>
    <name evidence="5" type="ORF">AEL95_09970</name>
</gene>
<dbReference type="UniPathway" id="UPA00241">
    <property type="reaction ID" value="UER00356"/>
</dbReference>
<comment type="catalytic activity">
    <reaction evidence="3">
        <text>3'-dephospho-CoA + ATP = ADP + CoA + H(+)</text>
        <dbReference type="Rhea" id="RHEA:18245"/>
        <dbReference type="ChEBI" id="CHEBI:15378"/>
        <dbReference type="ChEBI" id="CHEBI:30616"/>
        <dbReference type="ChEBI" id="CHEBI:57287"/>
        <dbReference type="ChEBI" id="CHEBI:57328"/>
        <dbReference type="ChEBI" id="CHEBI:456216"/>
        <dbReference type="EC" id="2.7.1.24"/>
    </reaction>
</comment>
<dbReference type="GO" id="GO:0015937">
    <property type="term" value="P:coenzyme A biosynthetic process"/>
    <property type="evidence" value="ECO:0007669"/>
    <property type="project" value="UniProtKB-UniRule"/>
</dbReference>
<evidence type="ECO:0000256" key="4">
    <source>
        <dbReference type="NCBIfam" id="TIGR00152"/>
    </source>
</evidence>
<keyword evidence="3 5" id="KW-0418">Kinase</keyword>
<dbReference type="PATRIC" id="fig|47770.28.peg.1604"/>
<dbReference type="Proteomes" id="UP000067598">
    <property type="component" value="Unassembled WGS sequence"/>
</dbReference>
<dbReference type="AlphaFoldDB" id="A0A109DCK0"/>
<comment type="similarity">
    <text evidence="3">Belongs to the CoaE family.</text>
</comment>
<evidence type="ECO:0000256" key="2">
    <source>
        <dbReference type="ARBA" id="ARBA00022840"/>
    </source>
</evidence>
<evidence type="ECO:0000313" key="6">
    <source>
        <dbReference type="Proteomes" id="UP000067598"/>
    </source>
</evidence>
<organism evidence="5 6">
    <name type="scientific">Lactobacillus crispatus</name>
    <dbReference type="NCBI Taxonomy" id="47770"/>
    <lineage>
        <taxon>Bacteria</taxon>
        <taxon>Bacillati</taxon>
        <taxon>Bacillota</taxon>
        <taxon>Bacilli</taxon>
        <taxon>Lactobacillales</taxon>
        <taxon>Lactobacillaceae</taxon>
        <taxon>Lactobacillus</taxon>
    </lineage>
</organism>
<dbReference type="PROSITE" id="PS51219">
    <property type="entry name" value="DPCK"/>
    <property type="match status" value="1"/>
</dbReference>
<dbReference type="InterPro" id="IPR027417">
    <property type="entry name" value="P-loop_NTPase"/>
</dbReference>
<keyword evidence="2 3" id="KW-0067">ATP-binding</keyword>
<accession>A0A109DCK0</accession>
<comment type="function">
    <text evidence="3">Catalyzes the phosphorylation of the 3'-hydroxyl group of dephosphocoenzyme A to form coenzyme A.</text>
</comment>
<dbReference type="Gene3D" id="3.40.50.300">
    <property type="entry name" value="P-loop containing nucleotide triphosphate hydrolases"/>
    <property type="match status" value="1"/>
</dbReference>
<evidence type="ECO:0000256" key="3">
    <source>
        <dbReference type="HAMAP-Rule" id="MF_00376"/>
    </source>
</evidence>
<dbReference type="InterPro" id="IPR001977">
    <property type="entry name" value="Depp_CoAkinase"/>
</dbReference>
<sequence length="200" mass="22729">MSYVLALTGGIATGKSTADQFFKANKIPVIDDDQIAHDLMEPGQASWQAIKDYFGSEYLNDDQTINRKKLGQLVFKDSRALTKLNELTHPLIFLQTKKLLNQYQAQPIVILDVPLYFESGMDKKDIADGVLVITLPEKMQLQRLKGRNHLTDEEARIRMQSQLPMVKKEQLADFVIENTGTIKELENKLAQLLVKIREEG</sequence>
<dbReference type="Pfam" id="PF01121">
    <property type="entry name" value="CoaE"/>
    <property type="match status" value="1"/>
</dbReference>
<dbReference type="CDD" id="cd02022">
    <property type="entry name" value="DPCK"/>
    <property type="match status" value="1"/>
</dbReference>
<dbReference type="RefSeq" id="WP_060462542.1">
    <property type="nucleotide sequence ID" value="NZ_AP025162.1"/>
</dbReference>
<dbReference type="PANTHER" id="PTHR10695:SF46">
    <property type="entry name" value="BIFUNCTIONAL COENZYME A SYNTHASE-RELATED"/>
    <property type="match status" value="1"/>
</dbReference>
<dbReference type="GO" id="GO:0004140">
    <property type="term" value="F:dephospho-CoA kinase activity"/>
    <property type="evidence" value="ECO:0007669"/>
    <property type="project" value="UniProtKB-UniRule"/>
</dbReference>
<keyword evidence="1 3" id="KW-0547">Nucleotide-binding</keyword>
<evidence type="ECO:0000256" key="1">
    <source>
        <dbReference type="ARBA" id="ARBA00022741"/>
    </source>
</evidence>
<keyword evidence="3" id="KW-0173">Coenzyme A biosynthesis</keyword>
<protein>
    <recommendedName>
        <fullName evidence="3 4">Dephospho-CoA kinase</fullName>
        <ecNumber evidence="3 4">2.7.1.24</ecNumber>
    </recommendedName>
    <alternativeName>
        <fullName evidence="3">Dephosphocoenzyme A kinase</fullName>
    </alternativeName>
</protein>
<comment type="subcellular location">
    <subcellularLocation>
        <location evidence="3">Cytoplasm</location>
    </subcellularLocation>
</comment>
<dbReference type="PANTHER" id="PTHR10695">
    <property type="entry name" value="DEPHOSPHO-COA KINASE-RELATED"/>
    <property type="match status" value="1"/>
</dbReference>
<dbReference type="HAMAP" id="MF_00376">
    <property type="entry name" value="Dephospho_CoA_kinase"/>
    <property type="match status" value="1"/>
</dbReference>
<comment type="pathway">
    <text evidence="3">Cofactor biosynthesis; coenzyme A biosynthesis; CoA from (R)-pantothenate: step 5/5.</text>
</comment>
<dbReference type="GO" id="GO:0005524">
    <property type="term" value="F:ATP binding"/>
    <property type="evidence" value="ECO:0007669"/>
    <property type="project" value="UniProtKB-UniRule"/>
</dbReference>